<sequence>MMDEAEFCGCDDGEEDYRHVGDGYGYTRVGVKSRMGSRQGGQVGGTDLKHIILADFPGNHPVLKALRAISKLSHAAFLAIWLAVVLVNSILGLIARGTVVAVEVVCAMLDWVGADY</sequence>
<dbReference type="AlphaFoldDB" id="A0AAN6YJT2"/>
<organism evidence="2 3">
    <name type="scientific">Rhypophila decipiens</name>
    <dbReference type="NCBI Taxonomy" id="261697"/>
    <lineage>
        <taxon>Eukaryota</taxon>
        <taxon>Fungi</taxon>
        <taxon>Dikarya</taxon>
        <taxon>Ascomycota</taxon>
        <taxon>Pezizomycotina</taxon>
        <taxon>Sordariomycetes</taxon>
        <taxon>Sordariomycetidae</taxon>
        <taxon>Sordariales</taxon>
        <taxon>Naviculisporaceae</taxon>
        <taxon>Rhypophila</taxon>
    </lineage>
</organism>
<protein>
    <submittedName>
        <fullName evidence="2">Uncharacterized protein</fullName>
    </submittedName>
</protein>
<dbReference type="Proteomes" id="UP001301769">
    <property type="component" value="Unassembled WGS sequence"/>
</dbReference>
<comment type="caution">
    <text evidence="2">The sequence shown here is derived from an EMBL/GenBank/DDBJ whole genome shotgun (WGS) entry which is preliminary data.</text>
</comment>
<keyword evidence="1" id="KW-0812">Transmembrane</keyword>
<evidence type="ECO:0000313" key="3">
    <source>
        <dbReference type="Proteomes" id="UP001301769"/>
    </source>
</evidence>
<gene>
    <name evidence="2" type="ORF">QBC37DRAFT_409159</name>
</gene>
<name>A0AAN6YJT2_9PEZI</name>
<reference evidence="2" key="1">
    <citation type="journal article" date="2023" name="Mol. Phylogenet. Evol.">
        <title>Genome-scale phylogeny and comparative genomics of the fungal order Sordariales.</title>
        <authorList>
            <person name="Hensen N."/>
            <person name="Bonometti L."/>
            <person name="Westerberg I."/>
            <person name="Brannstrom I.O."/>
            <person name="Guillou S."/>
            <person name="Cros-Aarteil S."/>
            <person name="Calhoun S."/>
            <person name="Haridas S."/>
            <person name="Kuo A."/>
            <person name="Mondo S."/>
            <person name="Pangilinan J."/>
            <person name="Riley R."/>
            <person name="LaButti K."/>
            <person name="Andreopoulos B."/>
            <person name="Lipzen A."/>
            <person name="Chen C."/>
            <person name="Yan M."/>
            <person name="Daum C."/>
            <person name="Ng V."/>
            <person name="Clum A."/>
            <person name="Steindorff A."/>
            <person name="Ohm R.A."/>
            <person name="Martin F."/>
            <person name="Silar P."/>
            <person name="Natvig D.O."/>
            <person name="Lalanne C."/>
            <person name="Gautier V."/>
            <person name="Ament-Velasquez S.L."/>
            <person name="Kruys A."/>
            <person name="Hutchinson M.I."/>
            <person name="Powell A.J."/>
            <person name="Barry K."/>
            <person name="Miller A.N."/>
            <person name="Grigoriev I.V."/>
            <person name="Debuchy R."/>
            <person name="Gladieux P."/>
            <person name="Hiltunen Thoren M."/>
            <person name="Johannesson H."/>
        </authorList>
    </citation>
    <scope>NUCLEOTIDE SEQUENCE</scope>
    <source>
        <strain evidence="2">PSN293</strain>
    </source>
</reference>
<feature type="transmembrane region" description="Helical" evidence="1">
    <location>
        <begin position="75"/>
        <end position="95"/>
    </location>
</feature>
<keyword evidence="3" id="KW-1185">Reference proteome</keyword>
<dbReference type="EMBL" id="MU858046">
    <property type="protein sequence ID" value="KAK4220046.1"/>
    <property type="molecule type" value="Genomic_DNA"/>
</dbReference>
<keyword evidence="1" id="KW-0472">Membrane</keyword>
<evidence type="ECO:0000313" key="2">
    <source>
        <dbReference type="EMBL" id="KAK4220046.1"/>
    </source>
</evidence>
<keyword evidence="1" id="KW-1133">Transmembrane helix</keyword>
<accession>A0AAN6YJT2</accession>
<reference evidence="2" key="2">
    <citation type="submission" date="2023-05" db="EMBL/GenBank/DDBJ databases">
        <authorList>
            <consortium name="Lawrence Berkeley National Laboratory"/>
            <person name="Steindorff A."/>
            <person name="Hensen N."/>
            <person name="Bonometti L."/>
            <person name="Westerberg I."/>
            <person name="Brannstrom I.O."/>
            <person name="Guillou S."/>
            <person name="Cros-Aarteil S."/>
            <person name="Calhoun S."/>
            <person name="Haridas S."/>
            <person name="Kuo A."/>
            <person name="Mondo S."/>
            <person name="Pangilinan J."/>
            <person name="Riley R."/>
            <person name="Labutti K."/>
            <person name="Andreopoulos B."/>
            <person name="Lipzen A."/>
            <person name="Chen C."/>
            <person name="Yanf M."/>
            <person name="Daum C."/>
            <person name="Ng V."/>
            <person name="Clum A."/>
            <person name="Ohm R."/>
            <person name="Martin F."/>
            <person name="Silar P."/>
            <person name="Natvig D."/>
            <person name="Lalanne C."/>
            <person name="Gautier V."/>
            <person name="Ament-Velasquez S.L."/>
            <person name="Kruys A."/>
            <person name="Hutchinson M.I."/>
            <person name="Powell A.J."/>
            <person name="Barry K."/>
            <person name="Miller A.N."/>
            <person name="Grigoriev I.V."/>
            <person name="Debuchy R."/>
            <person name="Gladieux P."/>
            <person name="Thoren M.H."/>
            <person name="Johannesson H."/>
        </authorList>
    </citation>
    <scope>NUCLEOTIDE SEQUENCE</scope>
    <source>
        <strain evidence="2">PSN293</strain>
    </source>
</reference>
<evidence type="ECO:0000256" key="1">
    <source>
        <dbReference type="SAM" id="Phobius"/>
    </source>
</evidence>
<proteinExistence type="predicted"/>